<feature type="region of interest" description="Disordered" evidence="8">
    <location>
        <begin position="41"/>
        <end position="115"/>
    </location>
</feature>
<dbReference type="EMBL" id="JAJJHW010002585">
    <property type="protein sequence ID" value="KAH8372218.1"/>
    <property type="molecule type" value="Genomic_DNA"/>
</dbReference>
<name>A0AAD4PMF5_9MUSC</name>
<evidence type="ECO:0000256" key="3">
    <source>
        <dbReference type="ARBA" id="ARBA00022692"/>
    </source>
</evidence>
<sequence>MEQASRGWQLLIIALLLFILQMQQKQIGTAAAAVNGTETNTAKGNTVKKERPLSPPSRPETETVVPTPQSKAEAQGTEKTVEINEAQQQPQPQQHPPNPQTVGEEKVHSTAEDVVMPVDNVHIERSPTKSGDMEFSDSFTAVYYVLVAITSSAILLLIARVYRLRLSRAERKYGVQGDRANQELTPLPMAIEDVNSDEDEDHTLFEVNRQSIRIL</sequence>
<dbReference type="InterPro" id="IPR009565">
    <property type="entry name" value="FAM174-like"/>
</dbReference>
<keyword evidence="7" id="KW-0325">Glycoprotein</keyword>
<comment type="similarity">
    <text evidence="2">Belongs to the FAM174 family.</text>
</comment>
<gene>
    <name evidence="11" type="ORF">KR093_010600</name>
</gene>
<comment type="caution">
    <text evidence="11">The sequence shown here is derived from an EMBL/GenBank/DDBJ whole genome shotgun (WGS) entry which is preliminary data.</text>
</comment>
<keyword evidence="3 9" id="KW-0812">Transmembrane</keyword>
<feature type="signal peptide" evidence="10">
    <location>
        <begin position="1"/>
        <end position="24"/>
    </location>
</feature>
<organism evidence="11 12">
    <name type="scientific">Drosophila rubida</name>
    <dbReference type="NCBI Taxonomy" id="30044"/>
    <lineage>
        <taxon>Eukaryota</taxon>
        <taxon>Metazoa</taxon>
        <taxon>Ecdysozoa</taxon>
        <taxon>Arthropoda</taxon>
        <taxon>Hexapoda</taxon>
        <taxon>Insecta</taxon>
        <taxon>Pterygota</taxon>
        <taxon>Neoptera</taxon>
        <taxon>Endopterygota</taxon>
        <taxon>Diptera</taxon>
        <taxon>Brachycera</taxon>
        <taxon>Muscomorpha</taxon>
        <taxon>Ephydroidea</taxon>
        <taxon>Drosophilidae</taxon>
        <taxon>Drosophila</taxon>
    </lineage>
</organism>
<comment type="subcellular location">
    <subcellularLocation>
        <location evidence="1">Membrane</location>
        <topology evidence="1">Single-pass type I membrane protein</topology>
    </subcellularLocation>
</comment>
<keyword evidence="5 9" id="KW-1133">Transmembrane helix</keyword>
<evidence type="ECO:0000256" key="9">
    <source>
        <dbReference type="SAM" id="Phobius"/>
    </source>
</evidence>
<dbReference type="AlphaFoldDB" id="A0AAD4PMF5"/>
<dbReference type="Pfam" id="PF06679">
    <property type="entry name" value="DUF1180"/>
    <property type="match status" value="1"/>
</dbReference>
<proteinExistence type="inferred from homology"/>
<dbReference type="PANTHER" id="PTHR28607">
    <property type="entry name" value="EXPRESSED PROTEIN"/>
    <property type="match status" value="1"/>
</dbReference>
<keyword evidence="12" id="KW-1185">Reference proteome</keyword>
<feature type="chain" id="PRO_5042100613" evidence="10">
    <location>
        <begin position="25"/>
        <end position="215"/>
    </location>
</feature>
<evidence type="ECO:0000313" key="12">
    <source>
        <dbReference type="Proteomes" id="UP001200034"/>
    </source>
</evidence>
<evidence type="ECO:0000256" key="6">
    <source>
        <dbReference type="ARBA" id="ARBA00023136"/>
    </source>
</evidence>
<protein>
    <submittedName>
        <fullName evidence="11">Uncharacterized protein</fullName>
    </submittedName>
</protein>
<evidence type="ECO:0000256" key="10">
    <source>
        <dbReference type="SAM" id="SignalP"/>
    </source>
</evidence>
<dbReference type="GO" id="GO:0016020">
    <property type="term" value="C:membrane"/>
    <property type="evidence" value="ECO:0007669"/>
    <property type="project" value="UniProtKB-SubCell"/>
</dbReference>
<evidence type="ECO:0000313" key="11">
    <source>
        <dbReference type="EMBL" id="KAH8372218.1"/>
    </source>
</evidence>
<keyword evidence="6 9" id="KW-0472">Membrane</keyword>
<evidence type="ECO:0000256" key="4">
    <source>
        <dbReference type="ARBA" id="ARBA00022729"/>
    </source>
</evidence>
<dbReference type="PANTHER" id="PTHR28607:SF4">
    <property type="entry name" value="TRANSMEMBRANE PROTEIN"/>
    <property type="match status" value="1"/>
</dbReference>
<accession>A0AAD4PMF5</accession>
<evidence type="ECO:0000256" key="1">
    <source>
        <dbReference type="ARBA" id="ARBA00004479"/>
    </source>
</evidence>
<evidence type="ECO:0000256" key="8">
    <source>
        <dbReference type="SAM" id="MobiDB-lite"/>
    </source>
</evidence>
<dbReference type="Proteomes" id="UP001200034">
    <property type="component" value="Unassembled WGS sequence"/>
</dbReference>
<feature type="transmembrane region" description="Helical" evidence="9">
    <location>
        <begin position="141"/>
        <end position="162"/>
    </location>
</feature>
<reference evidence="11" key="1">
    <citation type="journal article" date="2021" name="Mol. Ecol. Resour.">
        <title>Phylogenomic analyses of the genus Drosophila reveals genomic signals of climate adaptation.</title>
        <authorList>
            <person name="Li F."/>
            <person name="Rane R.V."/>
            <person name="Luria V."/>
            <person name="Xiong Z."/>
            <person name="Chen J."/>
            <person name="Li Z."/>
            <person name="Catullo R.A."/>
            <person name="Griffin P.C."/>
            <person name="Schiffer M."/>
            <person name="Pearce S."/>
            <person name="Lee S.F."/>
            <person name="McElroy K."/>
            <person name="Stocker A."/>
            <person name="Shirriffs J."/>
            <person name="Cockerell F."/>
            <person name="Coppin C."/>
            <person name="Sgro C.M."/>
            <person name="Karger A."/>
            <person name="Cain J.W."/>
            <person name="Weber J.A."/>
            <person name="Santpere G."/>
            <person name="Kirschner M.W."/>
            <person name="Hoffmann A.A."/>
            <person name="Oakeshott J.G."/>
            <person name="Zhang G."/>
        </authorList>
    </citation>
    <scope>NUCLEOTIDE SEQUENCE</scope>
    <source>
        <strain evidence="11">BGI-SZ-2011g</strain>
    </source>
</reference>
<keyword evidence="4 10" id="KW-0732">Signal</keyword>
<evidence type="ECO:0000256" key="7">
    <source>
        <dbReference type="ARBA" id="ARBA00023180"/>
    </source>
</evidence>
<evidence type="ECO:0000256" key="2">
    <source>
        <dbReference type="ARBA" id="ARBA00006986"/>
    </source>
</evidence>
<evidence type="ECO:0000256" key="5">
    <source>
        <dbReference type="ARBA" id="ARBA00022989"/>
    </source>
</evidence>